<evidence type="ECO:0000259" key="3">
    <source>
        <dbReference type="Pfam" id="PF16344"/>
    </source>
</evidence>
<evidence type="ECO:0000256" key="1">
    <source>
        <dbReference type="SAM" id="Phobius"/>
    </source>
</evidence>
<protein>
    <submittedName>
        <fullName evidence="4">Uncharacterized protein DUF4974</fullName>
    </submittedName>
</protein>
<dbReference type="InterPro" id="IPR032508">
    <property type="entry name" value="FecR_C"/>
</dbReference>
<gene>
    <name evidence="4" type="ORF">CLV59_110142</name>
</gene>
<keyword evidence="1" id="KW-1133">Transmembrane helix</keyword>
<proteinExistence type="predicted"/>
<dbReference type="PANTHER" id="PTHR30273:SF2">
    <property type="entry name" value="PROTEIN FECR"/>
    <property type="match status" value="1"/>
</dbReference>
<name>A0A327VMV4_9BACT</name>
<dbReference type="InterPro" id="IPR012373">
    <property type="entry name" value="Ferrdict_sens_TM"/>
</dbReference>
<dbReference type="PANTHER" id="PTHR30273">
    <property type="entry name" value="PERIPLASMIC SIGNAL SENSOR AND SIGMA FACTOR ACTIVATOR FECR-RELATED"/>
    <property type="match status" value="1"/>
</dbReference>
<keyword evidence="5" id="KW-1185">Reference proteome</keyword>
<feature type="domain" description="FecR protein" evidence="2">
    <location>
        <begin position="176"/>
        <end position="270"/>
    </location>
</feature>
<dbReference type="Gene3D" id="3.55.50.30">
    <property type="match status" value="1"/>
</dbReference>
<dbReference type="Pfam" id="PF04773">
    <property type="entry name" value="FecR"/>
    <property type="match status" value="1"/>
</dbReference>
<feature type="domain" description="Protein FecR C-terminal" evidence="3">
    <location>
        <begin position="313"/>
        <end position="378"/>
    </location>
</feature>
<dbReference type="AlphaFoldDB" id="A0A327VMV4"/>
<dbReference type="Proteomes" id="UP000249819">
    <property type="component" value="Unassembled WGS sequence"/>
</dbReference>
<dbReference type="Gene3D" id="2.60.120.1440">
    <property type="match status" value="1"/>
</dbReference>
<dbReference type="EMBL" id="QLMA01000010">
    <property type="protein sequence ID" value="RAJ75096.1"/>
    <property type="molecule type" value="Genomic_DNA"/>
</dbReference>
<dbReference type="InterPro" id="IPR006860">
    <property type="entry name" value="FecR"/>
</dbReference>
<keyword evidence="1" id="KW-0812">Transmembrane</keyword>
<dbReference type="Pfam" id="PF16344">
    <property type="entry name" value="FecR_C"/>
    <property type="match status" value="1"/>
</dbReference>
<dbReference type="GO" id="GO:0016989">
    <property type="term" value="F:sigma factor antagonist activity"/>
    <property type="evidence" value="ECO:0007669"/>
    <property type="project" value="TreeGrafter"/>
</dbReference>
<dbReference type="PIRSF" id="PIRSF018266">
    <property type="entry name" value="FecR"/>
    <property type="match status" value="1"/>
</dbReference>
<sequence length="380" mass="42011">MPFDKAHITRLLDQHVAGSLSQENQLVLNEAIRAASSTDRDWMMQYLENALNTAQVSITPDQQLYERILHRIQQSEQELHTVKPIRSIYYTVAAAAAILLLVTAGLVWKQNSRPAASAPIEIMPGSNKAILILADGSKVQLDSTTREIAQGSSAVRQQEGALKYSKNNHTATTYNTLTTPRGGQFQVELADGSHIWLNAASSLKYPATFNDSERVVTLSGEAYFDIKPDPQRPFRVVCGNTTIQVLGTSFNIMAYADEPNLQAALVDGKIMVKAAGSERIIRPGQMAVADQQSLYVAEADLDQVTAWRNGMLALNTASFKGLMRQVERWYDVEVVYQGEIPDRQFGGLLSRNTQLSTLLAFMRKNGINVKQEGRTIVVMP</sequence>
<dbReference type="OrthoDB" id="657362at2"/>
<dbReference type="RefSeq" id="WP_111594998.1">
    <property type="nucleotide sequence ID" value="NZ_QLMA01000010.1"/>
</dbReference>
<feature type="transmembrane region" description="Helical" evidence="1">
    <location>
        <begin position="88"/>
        <end position="108"/>
    </location>
</feature>
<evidence type="ECO:0000259" key="2">
    <source>
        <dbReference type="Pfam" id="PF04773"/>
    </source>
</evidence>
<reference evidence="4 5" key="1">
    <citation type="submission" date="2018-06" db="EMBL/GenBank/DDBJ databases">
        <title>Genomic Encyclopedia of Archaeal and Bacterial Type Strains, Phase II (KMG-II): from individual species to whole genera.</title>
        <authorList>
            <person name="Goeker M."/>
        </authorList>
    </citation>
    <scope>NUCLEOTIDE SEQUENCE [LARGE SCALE GENOMIC DNA]</scope>
    <source>
        <strain evidence="4 5">DSM 29821</strain>
    </source>
</reference>
<keyword evidence="1" id="KW-0472">Membrane</keyword>
<evidence type="ECO:0000313" key="4">
    <source>
        <dbReference type="EMBL" id="RAJ75096.1"/>
    </source>
</evidence>
<comment type="caution">
    <text evidence="4">The sequence shown here is derived from an EMBL/GenBank/DDBJ whole genome shotgun (WGS) entry which is preliminary data.</text>
</comment>
<evidence type="ECO:0000313" key="5">
    <source>
        <dbReference type="Proteomes" id="UP000249819"/>
    </source>
</evidence>
<accession>A0A327VMV4</accession>
<organism evidence="4 5">
    <name type="scientific">Chitinophaga dinghuensis</name>
    <dbReference type="NCBI Taxonomy" id="1539050"/>
    <lineage>
        <taxon>Bacteria</taxon>
        <taxon>Pseudomonadati</taxon>
        <taxon>Bacteroidota</taxon>
        <taxon>Chitinophagia</taxon>
        <taxon>Chitinophagales</taxon>
        <taxon>Chitinophagaceae</taxon>
        <taxon>Chitinophaga</taxon>
    </lineage>
</organism>